<dbReference type="GO" id="GO:0043041">
    <property type="term" value="P:amino acid activation for nonribosomal peptide biosynthetic process"/>
    <property type="evidence" value="ECO:0007669"/>
    <property type="project" value="TreeGrafter"/>
</dbReference>
<accession>A0A1I4GTI6</accession>
<dbReference type="InterPro" id="IPR020806">
    <property type="entry name" value="PKS_PP-bd"/>
</dbReference>
<keyword evidence="3" id="KW-0597">Phosphoprotein</keyword>
<dbReference type="InterPro" id="IPR025110">
    <property type="entry name" value="AMP-bd_C"/>
</dbReference>
<sequence length="615" mass="64997">MSETVAEPAPGPTAAGAPAEPGTIAHVVTRRARAHPDRVAVSGPDGTLTYAQLDARANRLARHLRAAGTGPGDTVGLLAHRAAETAVALLGILKAGAAYLALDHRQPAERHRLLLDDAAVRVVLTLGEPDAAGLEGRTVIAPDREPDRSAAAGHAPDPVTVPAGAGHPVYIAYTSGSTGHPKGVCVPHRAVLRLVLGPDYVTIGPDDVFLQLAPIAFDASTLELWGPLLNGGRLVFAPPHDLTPTELAALVHREGVTILWLTAGLFQRVMDLGPDVLAGLRGLRYLLAGGDVLSPAHVRRAVATLPATTVVNGYGPTENTTFTCCHPVTEPPEEGAAVPIGRPIRHTRAYVLDERLEPVPDGETGELYAAGDGLAHGYLGSPGLTAGRFLPDPLSGTPGERMYRTGDLVRRRPDGTLEFVGRADDQVKIRGFRVEPGEVEAALTALEGVARAAVVPRSLPSGGRQLVAHVVGDDLSTLRLRRRLAVSLPSYAVPAFIRCVPELPLNANGKVDRTALAREWTPYERPELNDPHRTPQTETERAVVALWTDHLGIAGIGADDDFFEVGGDSLLAVSIITELGRGYGVEITPLAFYIDPTPAGLARLLERRSAEREDG</sequence>
<evidence type="ECO:0000256" key="1">
    <source>
        <dbReference type="ARBA" id="ARBA00001957"/>
    </source>
</evidence>
<dbReference type="InterPro" id="IPR010071">
    <property type="entry name" value="AA_adenyl_dom"/>
</dbReference>
<gene>
    <name evidence="6" type="ORF">SAMN05192584_1175</name>
</gene>
<protein>
    <submittedName>
        <fullName evidence="6">Amino acid adenylation domain-containing protein</fullName>
    </submittedName>
</protein>
<dbReference type="AlphaFoldDB" id="A0A1I4GTI6"/>
<evidence type="ECO:0000313" key="6">
    <source>
        <dbReference type="EMBL" id="SFL32783.1"/>
    </source>
</evidence>
<dbReference type="SMART" id="SM00823">
    <property type="entry name" value="PKS_PP"/>
    <property type="match status" value="1"/>
</dbReference>
<dbReference type="GO" id="GO:0005737">
    <property type="term" value="C:cytoplasm"/>
    <property type="evidence" value="ECO:0007669"/>
    <property type="project" value="TreeGrafter"/>
</dbReference>
<reference evidence="7" key="1">
    <citation type="submission" date="2016-10" db="EMBL/GenBank/DDBJ databases">
        <authorList>
            <person name="Varghese N."/>
            <person name="Submissions S."/>
        </authorList>
    </citation>
    <scope>NUCLEOTIDE SEQUENCE [LARGE SCALE GENOMIC DNA]</scope>
    <source>
        <strain evidence="7">PL19</strain>
    </source>
</reference>
<dbReference type="Proteomes" id="UP000198928">
    <property type="component" value="Unassembled WGS sequence"/>
</dbReference>
<dbReference type="GO" id="GO:0017000">
    <property type="term" value="P:antibiotic biosynthetic process"/>
    <property type="evidence" value="ECO:0007669"/>
    <property type="project" value="UniProtKB-ARBA"/>
</dbReference>
<keyword evidence="7" id="KW-1185">Reference proteome</keyword>
<keyword evidence="2" id="KW-0596">Phosphopantetheine</keyword>
<dbReference type="PANTHER" id="PTHR45527">
    <property type="entry name" value="NONRIBOSOMAL PEPTIDE SYNTHETASE"/>
    <property type="match status" value="1"/>
</dbReference>
<dbReference type="FunFam" id="3.40.50.980:FF:000001">
    <property type="entry name" value="Non-ribosomal peptide synthetase"/>
    <property type="match status" value="1"/>
</dbReference>
<dbReference type="InterPro" id="IPR036736">
    <property type="entry name" value="ACP-like_sf"/>
</dbReference>
<proteinExistence type="predicted"/>
<dbReference type="NCBIfam" id="TIGR01733">
    <property type="entry name" value="AA-adenyl-dom"/>
    <property type="match status" value="1"/>
</dbReference>
<evidence type="ECO:0000256" key="4">
    <source>
        <dbReference type="SAM" id="MobiDB-lite"/>
    </source>
</evidence>
<dbReference type="InterPro" id="IPR029058">
    <property type="entry name" value="AB_hydrolase_fold"/>
</dbReference>
<dbReference type="PROSITE" id="PS50075">
    <property type="entry name" value="CARRIER"/>
    <property type="match status" value="1"/>
</dbReference>
<evidence type="ECO:0000256" key="3">
    <source>
        <dbReference type="ARBA" id="ARBA00022553"/>
    </source>
</evidence>
<dbReference type="Gene3D" id="3.40.50.980">
    <property type="match status" value="2"/>
</dbReference>
<dbReference type="Gene3D" id="3.40.50.1820">
    <property type="entry name" value="alpha/beta hydrolase"/>
    <property type="match status" value="1"/>
</dbReference>
<dbReference type="EMBL" id="FOSG01000017">
    <property type="protein sequence ID" value="SFL32783.1"/>
    <property type="molecule type" value="Genomic_DNA"/>
</dbReference>
<dbReference type="InterPro" id="IPR020845">
    <property type="entry name" value="AMP-binding_CS"/>
</dbReference>
<dbReference type="Pfam" id="PF00550">
    <property type="entry name" value="PP-binding"/>
    <property type="match status" value="1"/>
</dbReference>
<evidence type="ECO:0000259" key="5">
    <source>
        <dbReference type="PROSITE" id="PS50075"/>
    </source>
</evidence>
<feature type="region of interest" description="Disordered" evidence="4">
    <location>
        <begin position="1"/>
        <end position="21"/>
    </location>
</feature>
<dbReference type="SUPFAM" id="SSF47336">
    <property type="entry name" value="ACP-like"/>
    <property type="match status" value="1"/>
</dbReference>
<dbReference type="SUPFAM" id="SSF56801">
    <property type="entry name" value="Acetyl-CoA synthetase-like"/>
    <property type="match status" value="1"/>
</dbReference>
<dbReference type="Gene3D" id="3.30.300.30">
    <property type="match status" value="1"/>
</dbReference>
<evidence type="ECO:0000313" key="7">
    <source>
        <dbReference type="Proteomes" id="UP000198928"/>
    </source>
</evidence>
<dbReference type="Gene3D" id="2.30.38.10">
    <property type="entry name" value="Luciferase, Domain 3"/>
    <property type="match status" value="1"/>
</dbReference>
<organism evidence="6 7">
    <name type="scientific">Streptomyces pini</name>
    <dbReference type="NCBI Taxonomy" id="1520580"/>
    <lineage>
        <taxon>Bacteria</taxon>
        <taxon>Bacillati</taxon>
        <taxon>Actinomycetota</taxon>
        <taxon>Actinomycetes</taxon>
        <taxon>Kitasatosporales</taxon>
        <taxon>Streptomycetaceae</taxon>
        <taxon>Streptomyces</taxon>
    </lineage>
</organism>
<dbReference type="PANTHER" id="PTHR45527:SF1">
    <property type="entry name" value="FATTY ACID SYNTHASE"/>
    <property type="match status" value="1"/>
</dbReference>
<dbReference type="FunFam" id="2.30.38.10:FF:000001">
    <property type="entry name" value="Non-ribosomal peptide synthetase PvdI"/>
    <property type="match status" value="1"/>
</dbReference>
<name>A0A1I4GTI6_9ACTN</name>
<dbReference type="Pfam" id="PF13193">
    <property type="entry name" value="AMP-binding_C"/>
    <property type="match status" value="1"/>
</dbReference>
<dbReference type="InterPro" id="IPR045851">
    <property type="entry name" value="AMP-bd_C_sf"/>
</dbReference>
<dbReference type="GO" id="GO:0044550">
    <property type="term" value="P:secondary metabolite biosynthetic process"/>
    <property type="evidence" value="ECO:0007669"/>
    <property type="project" value="TreeGrafter"/>
</dbReference>
<dbReference type="InterPro" id="IPR009081">
    <property type="entry name" value="PP-bd_ACP"/>
</dbReference>
<dbReference type="CDD" id="cd12117">
    <property type="entry name" value="A_NRPS_Srf_like"/>
    <property type="match status" value="1"/>
</dbReference>
<feature type="domain" description="Carrier" evidence="5">
    <location>
        <begin position="534"/>
        <end position="609"/>
    </location>
</feature>
<dbReference type="PROSITE" id="PS00455">
    <property type="entry name" value="AMP_BINDING"/>
    <property type="match status" value="1"/>
</dbReference>
<evidence type="ECO:0000256" key="2">
    <source>
        <dbReference type="ARBA" id="ARBA00022450"/>
    </source>
</evidence>
<dbReference type="OrthoDB" id="2472181at2"/>
<dbReference type="Pfam" id="PF00501">
    <property type="entry name" value="AMP-binding"/>
    <property type="match status" value="1"/>
</dbReference>
<dbReference type="GO" id="GO:0031177">
    <property type="term" value="F:phosphopantetheine binding"/>
    <property type="evidence" value="ECO:0007669"/>
    <property type="project" value="InterPro"/>
</dbReference>
<dbReference type="RefSeq" id="WP_093851312.1">
    <property type="nucleotide sequence ID" value="NZ_FOSG01000017.1"/>
</dbReference>
<comment type="cofactor">
    <cofactor evidence="1">
        <name>pantetheine 4'-phosphate</name>
        <dbReference type="ChEBI" id="CHEBI:47942"/>
    </cofactor>
</comment>
<dbReference type="InterPro" id="IPR000873">
    <property type="entry name" value="AMP-dep_synth/lig_dom"/>
</dbReference>